<dbReference type="InterPro" id="IPR001525">
    <property type="entry name" value="C5_MeTfrase"/>
</dbReference>
<dbReference type="InterPro" id="IPR029063">
    <property type="entry name" value="SAM-dependent_MTases_sf"/>
</dbReference>
<dbReference type="Gene3D" id="3.90.120.10">
    <property type="entry name" value="DNA Methylase, subunit A, domain 2"/>
    <property type="match status" value="1"/>
</dbReference>
<keyword evidence="4" id="KW-0949">S-adenosyl-L-methionine</keyword>
<dbReference type="GO" id="GO:0009307">
    <property type="term" value="P:DNA restriction-modification system"/>
    <property type="evidence" value="ECO:0007669"/>
    <property type="project" value="UniProtKB-KW"/>
</dbReference>
<evidence type="ECO:0000256" key="3">
    <source>
        <dbReference type="ARBA" id="ARBA00022679"/>
    </source>
</evidence>
<comment type="caution">
    <text evidence="7">The sequence shown here is derived from an EMBL/GenBank/DDBJ whole genome shotgun (WGS) entry which is preliminary data.</text>
</comment>
<protein>
    <recommendedName>
        <fullName evidence="1">DNA (cytosine-5-)-methyltransferase</fullName>
        <ecNumber evidence="1">2.1.1.37</ecNumber>
    </recommendedName>
</protein>
<dbReference type="AlphaFoldDB" id="A0A3M4K1S7"/>
<evidence type="ECO:0000256" key="2">
    <source>
        <dbReference type="ARBA" id="ARBA00022603"/>
    </source>
</evidence>
<gene>
    <name evidence="7" type="ORF">ALQ07_101680</name>
</gene>
<evidence type="ECO:0000313" key="7">
    <source>
        <dbReference type="EMBL" id="RMQ23034.1"/>
    </source>
</evidence>
<dbReference type="Pfam" id="PF00145">
    <property type="entry name" value="DNA_methylase"/>
    <property type="match status" value="2"/>
</dbReference>
<reference evidence="7 8" key="1">
    <citation type="submission" date="2018-08" db="EMBL/GenBank/DDBJ databases">
        <title>Recombination of ecologically and evolutionarily significant loci maintains genetic cohesion in the Pseudomonas syringae species complex.</title>
        <authorList>
            <person name="Dillon M."/>
            <person name="Thakur S."/>
            <person name="Almeida R.N.D."/>
            <person name="Weir B.S."/>
            <person name="Guttman D.S."/>
        </authorList>
    </citation>
    <scope>NUCLEOTIDE SEQUENCE [LARGE SCALE GENOMIC DNA]</scope>
    <source>
        <strain evidence="7 8">ICMP 19074</strain>
    </source>
</reference>
<evidence type="ECO:0000256" key="5">
    <source>
        <dbReference type="ARBA" id="ARBA00022747"/>
    </source>
</evidence>
<dbReference type="PANTHER" id="PTHR10629:SF52">
    <property type="entry name" value="DNA (CYTOSINE-5)-METHYLTRANSFERASE 1"/>
    <property type="match status" value="1"/>
</dbReference>
<dbReference type="SUPFAM" id="SSF53335">
    <property type="entry name" value="S-adenosyl-L-methionine-dependent methyltransferases"/>
    <property type="match status" value="1"/>
</dbReference>
<name>A0A3M4K1S7_PSESF</name>
<dbReference type="EMBL" id="RBRB01000448">
    <property type="protein sequence ID" value="RMQ23034.1"/>
    <property type="molecule type" value="Genomic_DNA"/>
</dbReference>
<dbReference type="Proteomes" id="UP000273140">
    <property type="component" value="Unassembled WGS sequence"/>
</dbReference>
<evidence type="ECO:0000256" key="4">
    <source>
        <dbReference type="ARBA" id="ARBA00022691"/>
    </source>
</evidence>
<accession>A0A3M4K1S7</accession>
<dbReference type="GO" id="GO:0003886">
    <property type="term" value="F:DNA (cytosine-5-)-methyltransferase activity"/>
    <property type="evidence" value="ECO:0007669"/>
    <property type="project" value="UniProtKB-EC"/>
</dbReference>
<evidence type="ECO:0000313" key="8">
    <source>
        <dbReference type="Proteomes" id="UP000273140"/>
    </source>
</evidence>
<evidence type="ECO:0000256" key="1">
    <source>
        <dbReference type="ARBA" id="ARBA00011975"/>
    </source>
</evidence>
<evidence type="ECO:0000256" key="6">
    <source>
        <dbReference type="ARBA" id="ARBA00047422"/>
    </source>
</evidence>
<dbReference type="EC" id="2.1.1.37" evidence="1"/>
<dbReference type="GO" id="GO:0003677">
    <property type="term" value="F:DNA binding"/>
    <property type="evidence" value="ECO:0007669"/>
    <property type="project" value="TreeGrafter"/>
</dbReference>
<sequence length="731" mass="78097">MAIYPRGSPMSAQRKKHPFDFKTQYGLGFNPQDDEIVVDFFCGGGGAGTGLEMGLGRTVSVAKNHSAAAISMHTVNHPGAKHFTTDVFDGDPDTECGGKAVGWFHMSPDCTHHSQAAGGQPRKREIRNLSWIGLKWAGKKKPRVISLENVKQILQWGPLVAKRDPATGRAIKLVTVLGTNGKAKIQHTVAAPGEVVPVDQQFLMPDPTRRGQTWAVFVAELERLGYAVEWRVIRACDFGAPTSRERLFMIARCDGQPIVWPEPTHAKRPVKGQKPWRTAAECIDFNDLGRSIFGRKKDLAPATLRRVAKGMKKFVIDNPAPFIVPIANWSGETVQSAAEPLRTVTSYPKGGAFSVVSPVIAPATHQGSDRINDPLEPLPTITCANRGEFTLISPTLIQSGYGERQGQLPRVPGIDQPLGTVVAGGVKHALTSSILVGAGGPVYAGKPVAADQPVGTLMTRNHRAVSTAFMAQMNGGFNTTDAKGVDEPMTTITNTGSQQQLVTATLITNTTGHGPTDLANPVPTMTTGQHHALVAANLVHLRGNCDARDLNDPLHTISAGGQHHGMVTAFMERQFGASVGQPLDEPAPTVTAGGGGKSSVVSLRLSPEHEEGALRVAAFLISYYGTENVSGAGEPAPTITTKDRLALVTVMVKGTPYVIVDICLRMLKPAELYKAQGFPADYVITHGADGKPFNKTQQVHMCGNSVSPPPMAALARANDPWRISTQHQVAA</sequence>
<keyword evidence="2 7" id="KW-0489">Methyltransferase</keyword>
<dbReference type="Gene3D" id="3.40.50.150">
    <property type="entry name" value="Vaccinia Virus protein VP39"/>
    <property type="match status" value="1"/>
</dbReference>
<dbReference type="PANTHER" id="PTHR10629">
    <property type="entry name" value="CYTOSINE-SPECIFIC METHYLTRANSFERASE"/>
    <property type="match status" value="1"/>
</dbReference>
<keyword evidence="3" id="KW-0808">Transferase</keyword>
<comment type="catalytic activity">
    <reaction evidence="6">
        <text>a 2'-deoxycytidine in DNA + S-adenosyl-L-methionine = a 5-methyl-2'-deoxycytidine in DNA + S-adenosyl-L-homocysteine + H(+)</text>
        <dbReference type="Rhea" id="RHEA:13681"/>
        <dbReference type="Rhea" id="RHEA-COMP:11369"/>
        <dbReference type="Rhea" id="RHEA-COMP:11370"/>
        <dbReference type="ChEBI" id="CHEBI:15378"/>
        <dbReference type="ChEBI" id="CHEBI:57856"/>
        <dbReference type="ChEBI" id="CHEBI:59789"/>
        <dbReference type="ChEBI" id="CHEBI:85452"/>
        <dbReference type="ChEBI" id="CHEBI:85454"/>
        <dbReference type="EC" id="2.1.1.37"/>
    </reaction>
</comment>
<keyword evidence="5" id="KW-0680">Restriction system</keyword>
<organism evidence="7 8">
    <name type="scientific">Pseudomonas syringae pv. actinidiae</name>
    <dbReference type="NCBI Taxonomy" id="103796"/>
    <lineage>
        <taxon>Bacteria</taxon>
        <taxon>Pseudomonadati</taxon>
        <taxon>Pseudomonadota</taxon>
        <taxon>Gammaproteobacteria</taxon>
        <taxon>Pseudomonadales</taxon>
        <taxon>Pseudomonadaceae</taxon>
        <taxon>Pseudomonas</taxon>
        <taxon>Pseudomonas syringae</taxon>
    </lineage>
</organism>
<dbReference type="GO" id="GO:0032259">
    <property type="term" value="P:methylation"/>
    <property type="evidence" value="ECO:0007669"/>
    <property type="project" value="UniProtKB-KW"/>
</dbReference>
<dbReference type="InterPro" id="IPR050390">
    <property type="entry name" value="C5-Methyltransferase"/>
</dbReference>
<proteinExistence type="predicted"/>
<dbReference type="GO" id="GO:0044027">
    <property type="term" value="P:negative regulation of gene expression via chromosomal CpG island methylation"/>
    <property type="evidence" value="ECO:0007669"/>
    <property type="project" value="TreeGrafter"/>
</dbReference>